<dbReference type="Pfam" id="PF00005">
    <property type="entry name" value="ABC_tran"/>
    <property type="match status" value="1"/>
</dbReference>
<dbReference type="Gene3D" id="3.40.50.300">
    <property type="entry name" value="P-loop containing nucleotide triphosphate hydrolases"/>
    <property type="match status" value="1"/>
</dbReference>
<dbReference type="PANTHER" id="PTHR43423:SF1">
    <property type="entry name" value="ABC TRANSPORTER I FAMILY MEMBER 17"/>
    <property type="match status" value="1"/>
</dbReference>
<dbReference type="NCBIfam" id="TIGR00972">
    <property type="entry name" value="3a0107s01c2"/>
    <property type="match status" value="1"/>
</dbReference>
<dbReference type="PROSITE" id="PS00211">
    <property type="entry name" value="ABC_TRANSPORTER_1"/>
    <property type="match status" value="1"/>
</dbReference>
<accession>A0ABQ3VLM4</accession>
<dbReference type="EMBL" id="BNJJ01000013">
    <property type="protein sequence ID" value="GHO86513.1"/>
    <property type="molecule type" value="Genomic_DNA"/>
</dbReference>
<feature type="domain" description="ABC transporter" evidence="4">
    <location>
        <begin position="64"/>
        <end position="304"/>
    </location>
</feature>
<comment type="caution">
    <text evidence="5">The sequence shown here is derived from an EMBL/GenBank/DDBJ whole genome shotgun (WGS) entry which is preliminary data.</text>
</comment>
<evidence type="ECO:0000313" key="6">
    <source>
        <dbReference type="Proteomes" id="UP000635565"/>
    </source>
</evidence>
<dbReference type="CDD" id="cd03260">
    <property type="entry name" value="ABC_PstB_phosphate_transporter"/>
    <property type="match status" value="1"/>
</dbReference>
<dbReference type="InterPro" id="IPR003439">
    <property type="entry name" value="ABC_transporter-like_ATP-bd"/>
</dbReference>
<keyword evidence="3 5" id="KW-0067">ATP-binding</keyword>
<dbReference type="InterPro" id="IPR017871">
    <property type="entry name" value="ABC_transporter-like_CS"/>
</dbReference>
<dbReference type="Proteomes" id="UP000635565">
    <property type="component" value="Unassembled WGS sequence"/>
</dbReference>
<keyword evidence="6" id="KW-1185">Reference proteome</keyword>
<gene>
    <name evidence="5" type="ORF">KSZ_45190</name>
</gene>
<dbReference type="InterPro" id="IPR005670">
    <property type="entry name" value="PstB-like"/>
</dbReference>
<evidence type="ECO:0000256" key="1">
    <source>
        <dbReference type="ARBA" id="ARBA00022448"/>
    </source>
</evidence>
<dbReference type="PANTHER" id="PTHR43423">
    <property type="entry name" value="ABC TRANSPORTER I FAMILY MEMBER 17"/>
    <property type="match status" value="1"/>
</dbReference>
<sequence length="309" mass="34861">MEPQHLHSFQPLSQSGIHMNQQQSFSLRDSNTSTANVDEIEKEAKHMGHFDPTRTLNAQASVRIDVKNTHFFYGSKQALFDVSLPILDRQVTALIGPSGCGKSTFLRTLNRMNDLIPGSRVSGQAVFDDFNIYDKKTDVVLLRQRIGMVFQRANPFPKSIFDNIAYGLRVQGKSRKLIEERVEYSLQAAALWDEVKDRLHTSALGLSGGQQQRLCIARALAVQPEVLLMDEPCSALDPIATLKIEELITELVKEYTIVIVTHNMQQAARVSHYTGFFLSGKLIEYSPTVQLFERPTRKETEDYISGRFG</sequence>
<dbReference type="InterPro" id="IPR003593">
    <property type="entry name" value="AAA+_ATPase"/>
</dbReference>
<protein>
    <submittedName>
        <fullName evidence="5">Phosphate ABC transporter ATP-binding protein</fullName>
    </submittedName>
</protein>
<organism evidence="5 6">
    <name type="scientific">Dictyobacter formicarum</name>
    <dbReference type="NCBI Taxonomy" id="2778368"/>
    <lineage>
        <taxon>Bacteria</taxon>
        <taxon>Bacillati</taxon>
        <taxon>Chloroflexota</taxon>
        <taxon>Ktedonobacteria</taxon>
        <taxon>Ktedonobacterales</taxon>
        <taxon>Dictyobacteraceae</taxon>
        <taxon>Dictyobacter</taxon>
    </lineage>
</organism>
<keyword evidence="2" id="KW-0547">Nucleotide-binding</keyword>
<proteinExistence type="predicted"/>
<evidence type="ECO:0000256" key="2">
    <source>
        <dbReference type="ARBA" id="ARBA00022741"/>
    </source>
</evidence>
<evidence type="ECO:0000313" key="5">
    <source>
        <dbReference type="EMBL" id="GHO86513.1"/>
    </source>
</evidence>
<reference evidence="5 6" key="1">
    <citation type="journal article" date="2021" name="Int. J. Syst. Evol. Microbiol.">
        <title>Reticulibacter mediterranei gen. nov., sp. nov., within the new family Reticulibacteraceae fam. nov., and Ktedonospora formicarum gen. nov., sp. nov., Ktedonobacter robiniae sp. nov., Dictyobacter formicarum sp. nov. and Dictyobacter arantiisoli sp. nov., belonging to the class Ktedonobacteria.</title>
        <authorList>
            <person name="Yabe S."/>
            <person name="Zheng Y."/>
            <person name="Wang C.M."/>
            <person name="Sakai Y."/>
            <person name="Abe K."/>
            <person name="Yokota A."/>
            <person name="Donadio S."/>
            <person name="Cavaletti L."/>
            <person name="Monciardini P."/>
        </authorList>
    </citation>
    <scope>NUCLEOTIDE SEQUENCE [LARGE SCALE GENOMIC DNA]</scope>
    <source>
        <strain evidence="5 6">SOSP1-9</strain>
    </source>
</reference>
<dbReference type="SUPFAM" id="SSF52540">
    <property type="entry name" value="P-loop containing nucleoside triphosphate hydrolases"/>
    <property type="match status" value="1"/>
</dbReference>
<dbReference type="GO" id="GO:0005524">
    <property type="term" value="F:ATP binding"/>
    <property type="evidence" value="ECO:0007669"/>
    <property type="project" value="UniProtKB-KW"/>
</dbReference>
<dbReference type="PROSITE" id="PS50893">
    <property type="entry name" value="ABC_TRANSPORTER_2"/>
    <property type="match status" value="1"/>
</dbReference>
<dbReference type="SMART" id="SM00382">
    <property type="entry name" value="AAA"/>
    <property type="match status" value="1"/>
</dbReference>
<dbReference type="InterPro" id="IPR027417">
    <property type="entry name" value="P-loop_NTPase"/>
</dbReference>
<keyword evidence="1" id="KW-0813">Transport</keyword>
<evidence type="ECO:0000256" key="3">
    <source>
        <dbReference type="ARBA" id="ARBA00022840"/>
    </source>
</evidence>
<evidence type="ECO:0000259" key="4">
    <source>
        <dbReference type="PROSITE" id="PS50893"/>
    </source>
</evidence>
<name>A0ABQ3VLM4_9CHLR</name>